<evidence type="ECO:0000256" key="7">
    <source>
        <dbReference type="PROSITE-ProRule" id="PRU00023"/>
    </source>
</evidence>
<comment type="caution">
    <text evidence="8">The sequence shown here is derived from an EMBL/GenBank/DDBJ whole genome shotgun (WGS) entry which is preliminary data.</text>
</comment>
<evidence type="ECO:0000256" key="4">
    <source>
        <dbReference type="ARBA" id="ARBA00023043"/>
    </source>
</evidence>
<name>A0A8S3R8U6_MYTED</name>
<sequence>MSAELSNSEIEKIARIIHTCIDEDKSNKIISTLCMLTTSQRKSIVTFKIDGRPALCYACIKGNADIMKYLLDECDPDVEQKGLFKLPTWDNGIEAPSLWCATGLENGLDIIKLLTEHGADVNGLTSVKSTPLISACGSLNMPMVEYLVEHGANIRNITEKGYSCLMAAVENTELCAYLISKGASVNASSVDGYTALHHAAHSHKLETVKLLCRNGGSVTAKTNYQETPLQIAALRGRSTILKYFLDTYEFPVDEKCDAFDLLGCFLVDDDVTNCILMWETALKLRNEVANTTSNHSRNLTPVSYFQYAVEVTSVDSLRQTTNPNDLYMQALLKYSRIYGENHPVTIGKIIFRGALYGDNGCYQRCVELWKYAYTLRLKQDDPLNADTIQSAISLVDMICELETRWVNKKTTEQVIVINKKV</sequence>
<comment type="pathway">
    <text evidence="1">Protein modification; protein ubiquitination.</text>
</comment>
<keyword evidence="2" id="KW-0677">Repeat</keyword>
<evidence type="ECO:0000256" key="5">
    <source>
        <dbReference type="ARBA" id="ARBA00038500"/>
    </source>
</evidence>
<dbReference type="PROSITE" id="PS50088">
    <property type="entry name" value="ANK_REPEAT"/>
    <property type="match status" value="1"/>
</dbReference>
<dbReference type="OrthoDB" id="6054557at2759"/>
<dbReference type="SMART" id="SM00248">
    <property type="entry name" value="ANK"/>
    <property type="match status" value="6"/>
</dbReference>
<dbReference type="PANTHER" id="PTHR24173">
    <property type="entry name" value="ANKYRIN REPEAT CONTAINING"/>
    <property type="match status" value="1"/>
</dbReference>
<dbReference type="Pfam" id="PF13637">
    <property type="entry name" value="Ank_4"/>
    <property type="match status" value="1"/>
</dbReference>
<dbReference type="Gene3D" id="1.25.40.20">
    <property type="entry name" value="Ankyrin repeat-containing domain"/>
    <property type="match status" value="2"/>
</dbReference>
<accession>A0A8S3R8U6</accession>
<protein>
    <recommendedName>
        <fullName evidence="6">Protein fem-1 homolog B</fullName>
    </recommendedName>
</protein>
<evidence type="ECO:0000313" key="8">
    <source>
        <dbReference type="EMBL" id="CAG2203262.1"/>
    </source>
</evidence>
<dbReference type="InterPro" id="IPR036770">
    <property type="entry name" value="Ankyrin_rpt-contain_sf"/>
</dbReference>
<proteinExistence type="inferred from homology"/>
<dbReference type="EMBL" id="CAJPWZ010000917">
    <property type="protein sequence ID" value="CAG2203262.1"/>
    <property type="molecule type" value="Genomic_DNA"/>
</dbReference>
<dbReference type="PANTHER" id="PTHR24173:SF78">
    <property type="entry name" value="PROTEIN FEM-1 HOMOLOG B"/>
    <property type="match status" value="1"/>
</dbReference>
<dbReference type="PROSITE" id="PS50297">
    <property type="entry name" value="ANK_REP_REGION"/>
    <property type="match status" value="1"/>
</dbReference>
<evidence type="ECO:0000256" key="1">
    <source>
        <dbReference type="ARBA" id="ARBA00004906"/>
    </source>
</evidence>
<dbReference type="Pfam" id="PF00023">
    <property type="entry name" value="Ank"/>
    <property type="match status" value="1"/>
</dbReference>
<reference evidence="8" key="1">
    <citation type="submission" date="2021-03" db="EMBL/GenBank/DDBJ databases">
        <authorList>
            <person name="Bekaert M."/>
        </authorList>
    </citation>
    <scope>NUCLEOTIDE SEQUENCE</scope>
</reference>
<keyword evidence="9" id="KW-1185">Reference proteome</keyword>
<organism evidence="8 9">
    <name type="scientific">Mytilus edulis</name>
    <name type="common">Blue mussel</name>
    <dbReference type="NCBI Taxonomy" id="6550"/>
    <lineage>
        <taxon>Eukaryota</taxon>
        <taxon>Metazoa</taxon>
        <taxon>Spiralia</taxon>
        <taxon>Lophotrochozoa</taxon>
        <taxon>Mollusca</taxon>
        <taxon>Bivalvia</taxon>
        <taxon>Autobranchia</taxon>
        <taxon>Pteriomorphia</taxon>
        <taxon>Mytilida</taxon>
        <taxon>Mytiloidea</taxon>
        <taxon>Mytilidae</taxon>
        <taxon>Mytilinae</taxon>
        <taxon>Mytilus</taxon>
    </lineage>
</organism>
<keyword evidence="3" id="KW-0833">Ubl conjugation pathway</keyword>
<dbReference type="Pfam" id="PF12796">
    <property type="entry name" value="Ank_2"/>
    <property type="match status" value="1"/>
</dbReference>
<dbReference type="InterPro" id="IPR002110">
    <property type="entry name" value="Ankyrin_rpt"/>
</dbReference>
<evidence type="ECO:0000256" key="3">
    <source>
        <dbReference type="ARBA" id="ARBA00022786"/>
    </source>
</evidence>
<dbReference type="AlphaFoldDB" id="A0A8S3R8U6"/>
<evidence type="ECO:0000256" key="6">
    <source>
        <dbReference type="ARBA" id="ARBA00072197"/>
    </source>
</evidence>
<evidence type="ECO:0000313" key="9">
    <source>
        <dbReference type="Proteomes" id="UP000683360"/>
    </source>
</evidence>
<dbReference type="GO" id="GO:0005737">
    <property type="term" value="C:cytoplasm"/>
    <property type="evidence" value="ECO:0007669"/>
    <property type="project" value="UniProtKB-SubCell"/>
</dbReference>
<dbReference type="Proteomes" id="UP000683360">
    <property type="component" value="Unassembled WGS sequence"/>
</dbReference>
<comment type="similarity">
    <text evidence="5">Belongs to the fem-1 family.</text>
</comment>
<keyword evidence="4 7" id="KW-0040">ANK repeat</keyword>
<evidence type="ECO:0000256" key="2">
    <source>
        <dbReference type="ARBA" id="ARBA00022737"/>
    </source>
</evidence>
<gene>
    <name evidence="8" type="ORF">MEDL_17829</name>
</gene>
<dbReference type="SUPFAM" id="SSF48403">
    <property type="entry name" value="Ankyrin repeat"/>
    <property type="match status" value="1"/>
</dbReference>
<feature type="repeat" description="ANK" evidence="7">
    <location>
        <begin position="191"/>
        <end position="223"/>
    </location>
</feature>